<reference evidence="3" key="1">
    <citation type="submission" date="2020-06" db="EMBL/GenBank/DDBJ databases">
        <title>Legume-microbial interactions unlock mineral nutrients during tropical forest succession.</title>
        <authorList>
            <person name="Epihov D.Z."/>
        </authorList>
    </citation>
    <scope>NUCLEOTIDE SEQUENCE [LARGE SCALE GENOMIC DNA]</scope>
    <source>
        <strain evidence="3">Pan2503</strain>
    </source>
</reference>
<evidence type="ECO:0000259" key="2">
    <source>
        <dbReference type="Pfam" id="PF03972"/>
    </source>
</evidence>
<dbReference type="PANTHER" id="PTHR16943">
    <property type="entry name" value="2-METHYLCITRATE DEHYDRATASE-RELATED"/>
    <property type="match status" value="1"/>
</dbReference>
<dbReference type="AlphaFoldDB" id="A0A7V8NS69"/>
<gene>
    <name evidence="3" type="ORF">HRJ53_16385</name>
</gene>
<dbReference type="Pfam" id="PF03972">
    <property type="entry name" value="MmgE_PrpD_N"/>
    <property type="match status" value="1"/>
</dbReference>
<dbReference type="SUPFAM" id="SSF103378">
    <property type="entry name" value="2-methylcitrate dehydratase PrpD"/>
    <property type="match status" value="1"/>
</dbReference>
<feature type="non-terminal residue" evidence="3">
    <location>
        <position position="266"/>
    </location>
</feature>
<comment type="caution">
    <text evidence="3">The sequence shown here is derived from an EMBL/GenBank/DDBJ whole genome shotgun (WGS) entry which is preliminary data.</text>
</comment>
<evidence type="ECO:0000313" key="3">
    <source>
        <dbReference type="EMBL" id="MBA0086559.1"/>
    </source>
</evidence>
<dbReference type="GO" id="GO:0016829">
    <property type="term" value="F:lyase activity"/>
    <property type="evidence" value="ECO:0007669"/>
    <property type="project" value="InterPro"/>
</dbReference>
<dbReference type="Proteomes" id="UP000567293">
    <property type="component" value="Unassembled WGS sequence"/>
</dbReference>
<keyword evidence="4" id="KW-1185">Reference proteome</keyword>
<dbReference type="InterPro" id="IPR042183">
    <property type="entry name" value="MmgE/PrpD_sf_1"/>
</dbReference>
<accession>A0A7V8NS69</accession>
<organism evidence="3 4">
    <name type="scientific">Candidatus Acidiferrum panamense</name>
    <dbReference type="NCBI Taxonomy" id="2741543"/>
    <lineage>
        <taxon>Bacteria</taxon>
        <taxon>Pseudomonadati</taxon>
        <taxon>Acidobacteriota</taxon>
        <taxon>Terriglobia</taxon>
        <taxon>Candidatus Acidiferrales</taxon>
        <taxon>Candidatus Acidiferrum</taxon>
    </lineage>
</organism>
<dbReference type="EMBL" id="JACDQQ010001573">
    <property type="protein sequence ID" value="MBA0086559.1"/>
    <property type="molecule type" value="Genomic_DNA"/>
</dbReference>
<dbReference type="PANTHER" id="PTHR16943:SF8">
    <property type="entry name" value="2-METHYLCITRATE DEHYDRATASE"/>
    <property type="match status" value="1"/>
</dbReference>
<evidence type="ECO:0000313" key="4">
    <source>
        <dbReference type="Proteomes" id="UP000567293"/>
    </source>
</evidence>
<sequence length="266" mass="28027">MNPAASESIKTEYTRELVDFLHGIEPETLPAEVLERARYFLIDYLSVAIRGSQEDSAQCVQRMIERMDARGRATVIGTSIRTLPALAALANGTASHGIEQDDTHSGGSIHLGTTMYSVALALAETSPDTTPARFLAAVVAGYEAAARIAMAVQPKEHYALGFHPTQTCGVFGAAVTASKLVGLTAQQTLSAVGIAGSMPAGSMEFLAEGAWTKRIHPGLAAQNGIHAALLAAEGLSGPSRVLEGRDGFLHGYSRKSVPERLTDRLG</sequence>
<feature type="domain" description="MmgE/PrpD N-terminal" evidence="2">
    <location>
        <begin position="15"/>
        <end position="257"/>
    </location>
</feature>
<name>A0A7V8NS69_9BACT</name>
<comment type="similarity">
    <text evidence="1">Belongs to the PrpD family.</text>
</comment>
<dbReference type="InterPro" id="IPR005656">
    <property type="entry name" value="MmgE_PrpD"/>
</dbReference>
<dbReference type="Gene3D" id="1.10.4100.10">
    <property type="entry name" value="2-methylcitrate dehydratase PrpD"/>
    <property type="match status" value="1"/>
</dbReference>
<proteinExistence type="inferred from homology"/>
<dbReference type="InterPro" id="IPR045336">
    <property type="entry name" value="MmgE_PrpD_N"/>
</dbReference>
<evidence type="ECO:0000256" key="1">
    <source>
        <dbReference type="ARBA" id="ARBA00006174"/>
    </source>
</evidence>
<dbReference type="InterPro" id="IPR036148">
    <property type="entry name" value="MmgE/PrpD_sf"/>
</dbReference>
<protein>
    <submittedName>
        <fullName evidence="3">MmgE/PrpD family protein</fullName>
    </submittedName>
</protein>